<evidence type="ECO:0000256" key="8">
    <source>
        <dbReference type="ARBA" id="ARBA00033408"/>
    </source>
</evidence>
<dbReference type="EMBL" id="JAGEMK010000001">
    <property type="protein sequence ID" value="MBO1750185.1"/>
    <property type="molecule type" value="Genomic_DNA"/>
</dbReference>
<evidence type="ECO:0000259" key="10">
    <source>
        <dbReference type="Pfam" id="PF02463"/>
    </source>
</evidence>
<dbReference type="PANTHER" id="PTHR11059">
    <property type="entry name" value="DNA REPAIR PROTEIN RECN"/>
    <property type="match status" value="1"/>
</dbReference>
<evidence type="ECO:0000256" key="3">
    <source>
        <dbReference type="ARBA" id="ARBA00021315"/>
    </source>
</evidence>
<evidence type="ECO:0000256" key="1">
    <source>
        <dbReference type="ARBA" id="ARBA00003618"/>
    </source>
</evidence>
<proteinExistence type="inferred from homology"/>
<dbReference type="GO" id="GO:0006281">
    <property type="term" value="P:DNA repair"/>
    <property type="evidence" value="ECO:0007669"/>
    <property type="project" value="UniProtKB-KW"/>
</dbReference>
<dbReference type="RefSeq" id="WP_208053868.1">
    <property type="nucleotide sequence ID" value="NZ_JAGEMK010000001.1"/>
</dbReference>
<reference evidence="11" key="1">
    <citation type="submission" date="2021-03" db="EMBL/GenBank/DDBJ databases">
        <title>Actinotalea soli sp. nov., isolated from soil.</title>
        <authorList>
            <person name="Ping W."/>
            <person name="Zhang J."/>
        </authorList>
    </citation>
    <scope>NUCLEOTIDE SEQUENCE</scope>
    <source>
        <strain evidence="11">BY-33</strain>
    </source>
</reference>
<dbReference type="Gene3D" id="3.40.50.300">
    <property type="entry name" value="P-loop containing nucleotide triphosphate hydrolases"/>
    <property type="match status" value="2"/>
</dbReference>
<evidence type="ECO:0000256" key="4">
    <source>
        <dbReference type="ARBA" id="ARBA00022741"/>
    </source>
</evidence>
<dbReference type="PANTHER" id="PTHR11059:SF0">
    <property type="entry name" value="DNA REPAIR PROTEIN RECN"/>
    <property type="match status" value="1"/>
</dbReference>
<evidence type="ECO:0000256" key="6">
    <source>
        <dbReference type="ARBA" id="ARBA00022840"/>
    </source>
</evidence>
<keyword evidence="4" id="KW-0547">Nucleotide-binding</keyword>
<gene>
    <name evidence="11" type="primary">recN</name>
    <name evidence="11" type="ORF">J4G33_00035</name>
</gene>
<dbReference type="GO" id="GO:0006310">
    <property type="term" value="P:DNA recombination"/>
    <property type="evidence" value="ECO:0007669"/>
    <property type="project" value="InterPro"/>
</dbReference>
<keyword evidence="6" id="KW-0067">ATP-binding</keyword>
<keyword evidence="12" id="KW-1185">Reference proteome</keyword>
<dbReference type="InterPro" id="IPR003395">
    <property type="entry name" value="RecF/RecN/SMC_N"/>
</dbReference>
<dbReference type="NCBIfam" id="TIGR00634">
    <property type="entry name" value="recN"/>
    <property type="match status" value="1"/>
</dbReference>
<keyword evidence="7 9" id="KW-0234">DNA repair</keyword>
<organism evidence="11 12">
    <name type="scientific">Actinotalea soli</name>
    <dbReference type="NCBI Taxonomy" id="2819234"/>
    <lineage>
        <taxon>Bacteria</taxon>
        <taxon>Bacillati</taxon>
        <taxon>Actinomycetota</taxon>
        <taxon>Actinomycetes</taxon>
        <taxon>Micrococcales</taxon>
        <taxon>Cellulomonadaceae</taxon>
        <taxon>Actinotalea</taxon>
    </lineage>
</organism>
<comment type="function">
    <text evidence="1 9">May be involved in recombinational repair of damaged DNA.</text>
</comment>
<dbReference type="Pfam" id="PF02463">
    <property type="entry name" value="SMC_N"/>
    <property type="match status" value="1"/>
</dbReference>
<keyword evidence="5 9" id="KW-0227">DNA damage</keyword>
<dbReference type="AlphaFoldDB" id="A0A939LP02"/>
<dbReference type="CDD" id="cd03241">
    <property type="entry name" value="ABC_RecN"/>
    <property type="match status" value="1"/>
</dbReference>
<dbReference type="GO" id="GO:0005524">
    <property type="term" value="F:ATP binding"/>
    <property type="evidence" value="ECO:0007669"/>
    <property type="project" value="UniProtKB-KW"/>
</dbReference>
<evidence type="ECO:0000313" key="11">
    <source>
        <dbReference type="EMBL" id="MBO1750185.1"/>
    </source>
</evidence>
<evidence type="ECO:0000256" key="7">
    <source>
        <dbReference type="ARBA" id="ARBA00023204"/>
    </source>
</evidence>
<protein>
    <recommendedName>
        <fullName evidence="3 9">DNA repair protein RecN</fullName>
    </recommendedName>
    <alternativeName>
        <fullName evidence="8 9">Recombination protein N</fullName>
    </alternativeName>
</protein>
<dbReference type="InterPro" id="IPR027417">
    <property type="entry name" value="P-loop_NTPase"/>
</dbReference>
<comment type="similarity">
    <text evidence="2 9">Belongs to the RecN family.</text>
</comment>
<dbReference type="InterPro" id="IPR004604">
    <property type="entry name" value="DNA_recomb/repair_RecN"/>
</dbReference>
<evidence type="ECO:0000256" key="5">
    <source>
        <dbReference type="ARBA" id="ARBA00022763"/>
    </source>
</evidence>
<dbReference type="Proteomes" id="UP000664209">
    <property type="component" value="Unassembled WGS sequence"/>
</dbReference>
<name>A0A939LP02_9CELL</name>
<accession>A0A939LP02</accession>
<feature type="domain" description="RecF/RecN/SMC N-terminal" evidence="10">
    <location>
        <begin position="2"/>
        <end position="522"/>
    </location>
</feature>
<evidence type="ECO:0000313" key="12">
    <source>
        <dbReference type="Proteomes" id="UP000664209"/>
    </source>
</evidence>
<dbReference type="GO" id="GO:0009432">
    <property type="term" value="P:SOS response"/>
    <property type="evidence" value="ECO:0007669"/>
    <property type="project" value="TreeGrafter"/>
</dbReference>
<evidence type="ECO:0000256" key="9">
    <source>
        <dbReference type="PIRNR" id="PIRNR003128"/>
    </source>
</evidence>
<sequence>MIEEIRIEGLGVIGSATVPLGPGLTAITGETGAGKTMVLTGLSLLLGRKADPGTVRAGSPQATVEGRFVVDPASAAATRAEEAGAVLDDDGTLLAVRTVAAAGRSRAHLGGRGVPQAVLAQVAEELVTVHGQADQARLRSPSRQRLALDTFAGPEHLEVLASYRAAWSEHGVLEAELDDLVTHARDRARQAELLRLGLAEVERIAPQPGEDESLAAESSRLGHAEDLRTAALTAQLALAGPEDATGLEGAIAAVEHARRTLDQVAEHDEALAALVGRLAEVGYLVNDVTVELGAYADGVQSDPARLAALHARRAELTTLARSHGGTLADVMAWADEAGQQLLDLDRGEDRTAEVRDRLAAVEATLEADGARLSAARAEAAHRLAAAVTEELAGLAMAAARLEVVLEPVGSLGAWGAEEVSMRLAAHAGAPSRPLGQGASGGELSRVMLALEVALATAPTSGAARPPTFVFDEVDAGVGGRAAVEVGRRLAELGRQAQVVVVTHLPQVAAFADQHLVVTKSQDAGADVVTASDVRLVEGEQRVAELARMLSGQEDSTSALEHAAELLERSVVGR</sequence>
<comment type="caution">
    <text evidence="11">The sequence shown here is derived from an EMBL/GenBank/DDBJ whole genome shotgun (WGS) entry which is preliminary data.</text>
</comment>
<dbReference type="GO" id="GO:0043590">
    <property type="term" value="C:bacterial nucleoid"/>
    <property type="evidence" value="ECO:0007669"/>
    <property type="project" value="TreeGrafter"/>
</dbReference>
<dbReference type="PIRSF" id="PIRSF003128">
    <property type="entry name" value="RecN"/>
    <property type="match status" value="1"/>
</dbReference>
<evidence type="ECO:0000256" key="2">
    <source>
        <dbReference type="ARBA" id="ARBA00009441"/>
    </source>
</evidence>
<dbReference type="SUPFAM" id="SSF52540">
    <property type="entry name" value="P-loop containing nucleoside triphosphate hydrolases"/>
    <property type="match status" value="2"/>
</dbReference>